<keyword evidence="1" id="KW-0472">Membrane</keyword>
<proteinExistence type="predicted"/>
<feature type="transmembrane region" description="Helical" evidence="1">
    <location>
        <begin position="171"/>
        <end position="190"/>
    </location>
</feature>
<keyword evidence="1" id="KW-0812">Transmembrane</keyword>
<keyword evidence="1" id="KW-1133">Transmembrane helix</keyword>
<protein>
    <submittedName>
        <fullName evidence="2">DUF3795 domain-containing protein</fullName>
    </submittedName>
</protein>
<dbReference type="Proteomes" id="UP000886879">
    <property type="component" value="Unassembled WGS sequence"/>
</dbReference>
<dbReference type="EMBL" id="DVFO01000091">
    <property type="protein sequence ID" value="HIQ61637.1"/>
    <property type="molecule type" value="Genomic_DNA"/>
</dbReference>
<evidence type="ECO:0000313" key="3">
    <source>
        <dbReference type="Proteomes" id="UP000886879"/>
    </source>
</evidence>
<evidence type="ECO:0000256" key="1">
    <source>
        <dbReference type="SAM" id="Phobius"/>
    </source>
</evidence>
<dbReference type="AlphaFoldDB" id="A0A9D0YT61"/>
<comment type="caution">
    <text evidence="2">The sequence shown here is derived from an EMBL/GenBank/DDBJ whole genome shotgun (WGS) entry which is preliminary data.</text>
</comment>
<feature type="transmembrane region" description="Helical" evidence="1">
    <location>
        <begin position="118"/>
        <end position="138"/>
    </location>
</feature>
<feature type="transmembrane region" description="Helical" evidence="1">
    <location>
        <begin position="211"/>
        <end position="233"/>
    </location>
</feature>
<feature type="transmembrane region" description="Helical" evidence="1">
    <location>
        <begin position="92"/>
        <end position="112"/>
    </location>
</feature>
<accession>A0A9D0YT61</accession>
<name>A0A9D0YT61_9FIRM</name>
<organism evidence="2 3">
    <name type="scientific">Candidatus Enterenecus faecium</name>
    <dbReference type="NCBI Taxonomy" id="2840780"/>
    <lineage>
        <taxon>Bacteria</taxon>
        <taxon>Bacillati</taxon>
        <taxon>Bacillota</taxon>
        <taxon>Clostridia</taxon>
        <taxon>Eubacteriales</taxon>
        <taxon>Candidatus Enterenecus</taxon>
    </lineage>
</organism>
<evidence type="ECO:0000313" key="2">
    <source>
        <dbReference type="EMBL" id="HIQ61637.1"/>
    </source>
</evidence>
<feature type="transmembrane region" description="Helical" evidence="1">
    <location>
        <begin position="145"/>
        <end position="165"/>
    </location>
</feature>
<feature type="transmembrane region" description="Helical" evidence="1">
    <location>
        <begin position="239"/>
        <end position="257"/>
    </location>
</feature>
<sequence length="269" mass="29981">MAETYCGKSCQECGYRAETGCRGCREQASLECKLAHCCREKGHESCQSCTFHTQCGMYKGKDTAPQFRVAKKKAELEHQEFLKQRGAFLSKWIWVLFWLFIPTNIASVMIQWVPALEVPGYILDFGCSVVYGVILLKIASQEAGYRWAGVLVLVTSVLDTGIQFIPYEGLIVAVTVASAVLSIFSCYYEFNAHADVLEGLDNDLSEQWRKLWKWMMGSVIAMVIGVIFAVVILGLLVMAAAAIAILVISILKLVYLYRTAQNFQDVAAN</sequence>
<reference evidence="2" key="1">
    <citation type="submission" date="2020-10" db="EMBL/GenBank/DDBJ databases">
        <authorList>
            <person name="Gilroy R."/>
        </authorList>
    </citation>
    <scope>NUCLEOTIDE SEQUENCE</scope>
    <source>
        <strain evidence="2">ChiGjej2B2-12916</strain>
    </source>
</reference>
<reference evidence="2" key="2">
    <citation type="journal article" date="2021" name="PeerJ">
        <title>Extensive microbial diversity within the chicken gut microbiome revealed by metagenomics and culture.</title>
        <authorList>
            <person name="Gilroy R."/>
            <person name="Ravi A."/>
            <person name="Getino M."/>
            <person name="Pursley I."/>
            <person name="Horton D.L."/>
            <person name="Alikhan N.F."/>
            <person name="Baker D."/>
            <person name="Gharbi K."/>
            <person name="Hall N."/>
            <person name="Watson M."/>
            <person name="Adriaenssens E.M."/>
            <person name="Foster-Nyarko E."/>
            <person name="Jarju S."/>
            <person name="Secka A."/>
            <person name="Antonio M."/>
            <person name="Oren A."/>
            <person name="Chaudhuri R.R."/>
            <person name="La Ragione R."/>
            <person name="Hildebrand F."/>
            <person name="Pallen M.J."/>
        </authorList>
    </citation>
    <scope>NUCLEOTIDE SEQUENCE</scope>
    <source>
        <strain evidence="2">ChiGjej2B2-12916</strain>
    </source>
</reference>
<gene>
    <name evidence="2" type="ORF">IAD31_08625</name>
</gene>